<gene>
    <name evidence="5" type="ORF">A3A96_04115</name>
</gene>
<dbReference type="InterPro" id="IPR040704">
    <property type="entry name" value="HEPN_AbiU2"/>
</dbReference>
<dbReference type="AlphaFoldDB" id="A0A1G2TWQ0"/>
<dbReference type="PROSITE" id="PS00893">
    <property type="entry name" value="NUDIX_BOX"/>
    <property type="match status" value="1"/>
</dbReference>
<evidence type="ECO:0000313" key="5">
    <source>
        <dbReference type="EMBL" id="OHB01721.1"/>
    </source>
</evidence>
<dbReference type="InterPro" id="IPR015797">
    <property type="entry name" value="NUDIX_hydrolase-like_dom_sf"/>
</dbReference>
<dbReference type="Pfam" id="PF00293">
    <property type="entry name" value="NUDIX"/>
    <property type="match status" value="1"/>
</dbReference>
<dbReference type="PANTHER" id="PTHR43046:SF14">
    <property type="entry name" value="MUTT_NUDIX FAMILY PROTEIN"/>
    <property type="match status" value="1"/>
</dbReference>
<dbReference type="GO" id="GO:0016787">
    <property type="term" value="F:hydrolase activity"/>
    <property type="evidence" value="ECO:0007669"/>
    <property type="project" value="UniProtKB-KW"/>
</dbReference>
<dbReference type="PROSITE" id="PS51462">
    <property type="entry name" value="NUDIX"/>
    <property type="match status" value="1"/>
</dbReference>
<dbReference type="InterPro" id="IPR000086">
    <property type="entry name" value="NUDIX_hydrolase_dom"/>
</dbReference>
<sequence>MHRLNNKGDSKTATQAIILRDGKVLCGLRNYTDDKYKNISVWTCPGGRCDEGETIEQTLKRETEEEVGINDLKIEKFLGEVKGVYKDDKVLVYLCSSKQEAKLMEPEKFSEWKWFNPEEIPENYINEEVRRLIRLENMINLATSRMSSAYFSYFVWKYIESSRNTNEAGAEKANRFVSIMGKYGYTFHSILRGSFYVFVIDLSIFFDKQNPSLNLKKIIDLLNPSEEDLKEINKLIDSQRANIKYLKDVRDKTIAHLDLNVDRSTFNSIIFKDTEELFDAVQKILNIITRTFNSSPWMWDIAENEVKHSMSWFIENLERGESKRIQDINAT</sequence>
<protein>
    <recommendedName>
        <fullName evidence="4">Nudix hydrolase domain-containing protein</fullName>
    </recommendedName>
</protein>
<dbReference type="InterPro" id="IPR020476">
    <property type="entry name" value="Nudix_hydrolase"/>
</dbReference>
<evidence type="ECO:0000313" key="6">
    <source>
        <dbReference type="Proteomes" id="UP000177707"/>
    </source>
</evidence>
<reference evidence="5 6" key="1">
    <citation type="journal article" date="2016" name="Nat. Commun.">
        <title>Thousands of microbial genomes shed light on interconnected biogeochemical processes in an aquifer system.</title>
        <authorList>
            <person name="Anantharaman K."/>
            <person name="Brown C.T."/>
            <person name="Hug L.A."/>
            <person name="Sharon I."/>
            <person name="Castelle C.J."/>
            <person name="Probst A.J."/>
            <person name="Thomas B.C."/>
            <person name="Singh A."/>
            <person name="Wilkins M.J."/>
            <person name="Karaoz U."/>
            <person name="Brodie E.L."/>
            <person name="Williams K.H."/>
            <person name="Hubbard S.S."/>
            <person name="Banfield J.F."/>
        </authorList>
    </citation>
    <scope>NUCLEOTIDE SEQUENCE [LARGE SCALE GENOMIC DNA]</scope>
</reference>
<name>A0A1G2TWQ0_9BACT</name>
<dbReference type="EMBL" id="MHWB01000010">
    <property type="protein sequence ID" value="OHB01721.1"/>
    <property type="molecule type" value="Genomic_DNA"/>
</dbReference>
<dbReference type="Pfam" id="PF18734">
    <property type="entry name" value="HEPN_AbiU2"/>
    <property type="match status" value="1"/>
</dbReference>
<dbReference type="InterPro" id="IPR020084">
    <property type="entry name" value="NUDIX_hydrolase_CS"/>
</dbReference>
<comment type="similarity">
    <text evidence="3">Belongs to the Nudix hydrolase family.</text>
</comment>
<comment type="cofactor">
    <cofactor evidence="1">
        <name>Mg(2+)</name>
        <dbReference type="ChEBI" id="CHEBI:18420"/>
    </cofactor>
</comment>
<comment type="caution">
    <text evidence="5">The sequence shown here is derived from an EMBL/GenBank/DDBJ whole genome shotgun (WGS) entry which is preliminary data.</text>
</comment>
<organism evidence="5 6">
    <name type="scientific">Candidatus Zambryskibacteria bacterium RIFCSPLOWO2_01_FULL_39_39</name>
    <dbReference type="NCBI Taxonomy" id="1802758"/>
    <lineage>
        <taxon>Bacteria</taxon>
        <taxon>Candidatus Zambryskiibacteriota</taxon>
    </lineage>
</organism>
<dbReference type="Gene3D" id="3.90.79.10">
    <property type="entry name" value="Nucleoside Triphosphate Pyrophosphohydrolase"/>
    <property type="match status" value="1"/>
</dbReference>
<dbReference type="PRINTS" id="PR00502">
    <property type="entry name" value="NUDIXFAMILY"/>
</dbReference>
<dbReference type="SUPFAM" id="SSF55811">
    <property type="entry name" value="Nudix"/>
    <property type="match status" value="1"/>
</dbReference>
<dbReference type="STRING" id="1802758.A3A96_04115"/>
<evidence type="ECO:0000256" key="2">
    <source>
        <dbReference type="ARBA" id="ARBA00022801"/>
    </source>
</evidence>
<keyword evidence="2 3" id="KW-0378">Hydrolase</keyword>
<evidence type="ECO:0000256" key="3">
    <source>
        <dbReference type="RuleBase" id="RU003476"/>
    </source>
</evidence>
<dbReference type="PANTHER" id="PTHR43046">
    <property type="entry name" value="GDP-MANNOSE MANNOSYL HYDROLASE"/>
    <property type="match status" value="1"/>
</dbReference>
<dbReference type="Proteomes" id="UP000177707">
    <property type="component" value="Unassembled WGS sequence"/>
</dbReference>
<accession>A0A1G2TWQ0</accession>
<evidence type="ECO:0000259" key="4">
    <source>
        <dbReference type="PROSITE" id="PS51462"/>
    </source>
</evidence>
<evidence type="ECO:0000256" key="1">
    <source>
        <dbReference type="ARBA" id="ARBA00001946"/>
    </source>
</evidence>
<feature type="domain" description="Nudix hydrolase" evidence="4">
    <location>
        <begin position="9"/>
        <end position="137"/>
    </location>
</feature>
<proteinExistence type="inferred from homology"/>